<feature type="transmembrane region" description="Helical" evidence="6">
    <location>
        <begin position="407"/>
        <end position="433"/>
    </location>
</feature>
<reference evidence="8" key="1">
    <citation type="submission" date="2022-06" db="EMBL/GenBank/DDBJ databases">
        <authorList>
            <person name="Berger JAMES D."/>
            <person name="Berger JAMES D."/>
        </authorList>
    </citation>
    <scope>NUCLEOTIDE SEQUENCE [LARGE SCALE GENOMIC DNA]</scope>
</reference>
<dbReference type="NCBIfam" id="TIGR00815">
    <property type="entry name" value="sulP"/>
    <property type="match status" value="1"/>
</dbReference>
<dbReference type="Gene3D" id="3.30.750.24">
    <property type="entry name" value="STAS domain"/>
    <property type="match status" value="1"/>
</dbReference>
<feature type="transmembrane region" description="Helical" evidence="6">
    <location>
        <begin position="205"/>
        <end position="227"/>
    </location>
</feature>
<dbReference type="Pfam" id="PF00916">
    <property type="entry name" value="Sulfate_transp"/>
    <property type="match status" value="1"/>
</dbReference>
<evidence type="ECO:0000256" key="1">
    <source>
        <dbReference type="ARBA" id="ARBA00004141"/>
    </source>
</evidence>
<feature type="transmembrane region" description="Helical" evidence="6">
    <location>
        <begin position="291"/>
        <end position="309"/>
    </location>
</feature>
<dbReference type="InterPro" id="IPR002645">
    <property type="entry name" value="STAS_dom"/>
</dbReference>
<feature type="transmembrane region" description="Helical" evidence="6">
    <location>
        <begin position="119"/>
        <end position="145"/>
    </location>
</feature>
<feature type="transmembrane region" description="Helical" evidence="6">
    <location>
        <begin position="247"/>
        <end position="279"/>
    </location>
</feature>
<dbReference type="GO" id="GO:0016020">
    <property type="term" value="C:membrane"/>
    <property type="evidence" value="ECO:0007669"/>
    <property type="project" value="UniProtKB-SubCell"/>
</dbReference>
<feature type="transmembrane region" description="Helical" evidence="6">
    <location>
        <begin position="178"/>
        <end position="198"/>
    </location>
</feature>
<comment type="subcellular location">
    <subcellularLocation>
        <location evidence="1">Membrane</location>
        <topology evidence="1">Multi-pass membrane protein</topology>
    </subcellularLocation>
</comment>
<dbReference type="GO" id="GO:0055085">
    <property type="term" value="P:transmembrane transport"/>
    <property type="evidence" value="ECO:0007669"/>
    <property type="project" value="InterPro"/>
</dbReference>
<evidence type="ECO:0000256" key="2">
    <source>
        <dbReference type="ARBA" id="ARBA00022692"/>
    </source>
</evidence>
<evidence type="ECO:0000256" key="5">
    <source>
        <dbReference type="SAM" id="MobiDB-lite"/>
    </source>
</evidence>
<dbReference type="PROSITE" id="PS50801">
    <property type="entry name" value="STAS"/>
    <property type="match status" value="1"/>
</dbReference>
<proteinExistence type="predicted"/>
<feature type="transmembrane region" description="Helical" evidence="6">
    <location>
        <begin position="86"/>
        <end position="107"/>
    </location>
</feature>
<organism evidence="8 9">
    <name type="scientific">Trichobilharzia regenti</name>
    <name type="common">Nasal bird schistosome</name>
    <dbReference type="NCBI Taxonomy" id="157069"/>
    <lineage>
        <taxon>Eukaryota</taxon>
        <taxon>Metazoa</taxon>
        <taxon>Spiralia</taxon>
        <taxon>Lophotrochozoa</taxon>
        <taxon>Platyhelminthes</taxon>
        <taxon>Trematoda</taxon>
        <taxon>Digenea</taxon>
        <taxon>Strigeidida</taxon>
        <taxon>Schistosomatoidea</taxon>
        <taxon>Schistosomatidae</taxon>
        <taxon>Trichobilharzia</taxon>
    </lineage>
</organism>
<feature type="transmembrane region" description="Helical" evidence="6">
    <location>
        <begin position="439"/>
        <end position="463"/>
    </location>
</feature>
<evidence type="ECO:0000256" key="4">
    <source>
        <dbReference type="ARBA" id="ARBA00023136"/>
    </source>
</evidence>
<evidence type="ECO:0000256" key="3">
    <source>
        <dbReference type="ARBA" id="ARBA00022989"/>
    </source>
</evidence>
<dbReference type="InterPro" id="IPR036513">
    <property type="entry name" value="STAS_dom_sf"/>
</dbReference>
<dbReference type="SUPFAM" id="SSF52091">
    <property type="entry name" value="SpoIIaa-like"/>
    <property type="match status" value="1"/>
</dbReference>
<feature type="domain" description="STAS" evidence="7">
    <location>
        <begin position="530"/>
        <end position="737"/>
    </location>
</feature>
<keyword evidence="4 6" id="KW-0472">Membrane</keyword>
<dbReference type="InterPro" id="IPR001902">
    <property type="entry name" value="SLC26A/SulP_fam"/>
</dbReference>
<keyword evidence="2 6" id="KW-0812">Transmembrane</keyword>
<keyword evidence="3 6" id="KW-1133">Transmembrane helix</keyword>
<protein>
    <recommendedName>
        <fullName evidence="7">STAS domain-containing protein</fullName>
    </recommendedName>
</protein>
<accession>A0AA85KBY2</accession>
<feature type="transmembrane region" description="Helical" evidence="6">
    <location>
        <begin position="475"/>
        <end position="506"/>
    </location>
</feature>
<sequence>MSKDDDDDNTDIELLHSKYSVTREVYTVNKFSEEYHRSTEVRKPLSLSAILRSCTCLRFLSVLSYIFPFYSVLASFYTFQSFLSDVVAGITMSIVHVPQGMAYGLLAGAKPINGLYTSFFPSLVYFFFSTSRHVSVGTFAVVALLTSDPVDRLVSKFDANNRSLEKYQVFNETQLDDFRVKIVVTVCILGGIFQFLLGILRLGMLVVYMSAPLLGGFTCASAVHVFASQLNGLFGIRLNRATGPGRIFFIIINFVKVVSKTNLTTLLMSCICIITIWIFRHFINPRVTAKIRFAIPIELIVLAVCTIISEFCSLNEKYGVAIVGKIPVGLPSPIVPEVKLIPEVLMDSVIISFVALATTISLVKLYATKEGYDVGYTQELNALGMANIISGFFRCQPASGALARSSVAYGVGMCSQVACLISCSIILLVVTFVGQFLQSVPMCTLSSIIVVSLETIILQILDLPKLYRVSVYDMLIWLVTFLATTCIDVPIGLVTGLGFSLLTVLYRTQSSYYYELGQIPGTNIYVDVKKYDEAIKLPHIIILKYGGPLYYANAESFQNWLNKTTQMDPHKLIKQHQRREKQQKEQLQKKKGEEEHKQQSNGEGDDDDGNEVHPSNRKNSFTCGNLCAWMKCIKKKKTTADSQFNALTINNNDDVQPNITEQLKFIILDISSWTYSDVVGMRTVTDIVKCYGELGIRILFTACDPQIKSVLASGGSLTSSQIDHMSFISIHDAVIYCQSSLSSNDLCKNTSSSNMNNALKNEYIVKEDRLKLSRSKELLTVTYCDPVVIEDTYLEDALIKTTKL</sequence>
<evidence type="ECO:0000313" key="8">
    <source>
        <dbReference type="Proteomes" id="UP000050795"/>
    </source>
</evidence>
<evidence type="ECO:0000259" key="7">
    <source>
        <dbReference type="PROSITE" id="PS50801"/>
    </source>
</evidence>
<evidence type="ECO:0000313" key="9">
    <source>
        <dbReference type="WBParaSite" id="TREG1_80310.2"/>
    </source>
</evidence>
<evidence type="ECO:0000256" key="6">
    <source>
        <dbReference type="SAM" id="Phobius"/>
    </source>
</evidence>
<dbReference type="InterPro" id="IPR011547">
    <property type="entry name" value="SLC26A/SulP_dom"/>
</dbReference>
<feature type="compositionally biased region" description="Basic and acidic residues" evidence="5">
    <location>
        <begin position="580"/>
        <end position="598"/>
    </location>
</feature>
<name>A0AA85KBY2_TRIRE</name>
<dbReference type="AlphaFoldDB" id="A0AA85KBY2"/>
<dbReference type="WBParaSite" id="TREG1_80310.2">
    <property type="protein sequence ID" value="TREG1_80310.2"/>
    <property type="gene ID" value="TREG1_80310"/>
</dbReference>
<dbReference type="Pfam" id="PF01740">
    <property type="entry name" value="STAS"/>
    <property type="match status" value="1"/>
</dbReference>
<keyword evidence="8" id="KW-1185">Reference proteome</keyword>
<dbReference type="PANTHER" id="PTHR11814">
    <property type="entry name" value="SULFATE TRANSPORTER"/>
    <property type="match status" value="1"/>
</dbReference>
<feature type="transmembrane region" description="Helical" evidence="6">
    <location>
        <begin position="349"/>
        <end position="367"/>
    </location>
</feature>
<feature type="region of interest" description="Disordered" evidence="5">
    <location>
        <begin position="573"/>
        <end position="616"/>
    </location>
</feature>
<feature type="transmembrane region" description="Helical" evidence="6">
    <location>
        <begin position="59"/>
        <end position="80"/>
    </location>
</feature>
<reference evidence="9" key="2">
    <citation type="submission" date="2023-11" db="UniProtKB">
        <authorList>
            <consortium name="WormBaseParasite"/>
        </authorList>
    </citation>
    <scope>IDENTIFICATION</scope>
</reference>
<dbReference type="Proteomes" id="UP000050795">
    <property type="component" value="Unassembled WGS sequence"/>
</dbReference>